<keyword evidence="3" id="KW-1185">Reference proteome</keyword>
<sequence length="240" mass="27318">MHGWIDSVQFWQWQGPMDCLNGACLYLSRRGTALITSENVANLIPGKGVGLVAGRTIREGEVVVLSEPPTVVVRLAAHVQLENKYIANYLDMARVNHDCRPNIVYRYDNMHLTAFAARDITAGEEFSVSYIEELKPRAERLSRLQKLENRIETVVMPETGEQLVALYAQERLHAFKGSAYRRAALNFAMFGLEEEARDYARIAVEALMRELGPESNSTISTKLLASSPRDHWAWRWRLLR</sequence>
<dbReference type="InterPro" id="IPR046341">
    <property type="entry name" value="SET_dom_sf"/>
</dbReference>
<dbReference type="Proteomes" id="UP000887226">
    <property type="component" value="Unassembled WGS sequence"/>
</dbReference>
<evidence type="ECO:0000313" key="2">
    <source>
        <dbReference type="EMBL" id="KAG9239997.1"/>
    </source>
</evidence>
<comment type="caution">
    <text evidence="2">The sequence shown here is derived from an EMBL/GenBank/DDBJ whole genome shotgun (WGS) entry which is preliminary data.</text>
</comment>
<dbReference type="SMART" id="SM00317">
    <property type="entry name" value="SET"/>
    <property type="match status" value="1"/>
</dbReference>
<evidence type="ECO:0000259" key="1">
    <source>
        <dbReference type="PROSITE" id="PS50280"/>
    </source>
</evidence>
<dbReference type="PANTHER" id="PTHR47332:SF6">
    <property type="entry name" value="SET DOMAIN-CONTAINING PROTEIN"/>
    <property type="match status" value="1"/>
</dbReference>
<dbReference type="InterPro" id="IPR001214">
    <property type="entry name" value="SET_dom"/>
</dbReference>
<dbReference type="InterPro" id="IPR053185">
    <property type="entry name" value="SET_domain_protein"/>
</dbReference>
<protein>
    <recommendedName>
        <fullName evidence="1">SET domain-containing protein</fullName>
    </recommendedName>
</protein>
<dbReference type="EMBL" id="MU254653">
    <property type="protein sequence ID" value="KAG9239997.1"/>
    <property type="molecule type" value="Genomic_DNA"/>
</dbReference>
<feature type="domain" description="SET" evidence="1">
    <location>
        <begin position="30"/>
        <end position="131"/>
    </location>
</feature>
<accession>A0A9P8CAY1</accession>
<organism evidence="2 3">
    <name type="scientific">Calycina marina</name>
    <dbReference type="NCBI Taxonomy" id="1763456"/>
    <lineage>
        <taxon>Eukaryota</taxon>
        <taxon>Fungi</taxon>
        <taxon>Dikarya</taxon>
        <taxon>Ascomycota</taxon>
        <taxon>Pezizomycotina</taxon>
        <taxon>Leotiomycetes</taxon>
        <taxon>Helotiales</taxon>
        <taxon>Pezizellaceae</taxon>
        <taxon>Calycina</taxon>
    </lineage>
</organism>
<proteinExistence type="predicted"/>
<dbReference type="Pfam" id="PF00856">
    <property type="entry name" value="SET"/>
    <property type="match status" value="1"/>
</dbReference>
<dbReference type="AlphaFoldDB" id="A0A9P8CAY1"/>
<name>A0A9P8CAY1_9HELO</name>
<gene>
    <name evidence="2" type="ORF">BJ878DRAFT_537389</name>
</gene>
<dbReference type="PANTHER" id="PTHR47332">
    <property type="entry name" value="SET DOMAIN-CONTAINING PROTEIN 5"/>
    <property type="match status" value="1"/>
</dbReference>
<dbReference type="PROSITE" id="PS50280">
    <property type="entry name" value="SET"/>
    <property type="match status" value="1"/>
</dbReference>
<dbReference type="Gene3D" id="2.170.270.10">
    <property type="entry name" value="SET domain"/>
    <property type="match status" value="1"/>
</dbReference>
<evidence type="ECO:0000313" key="3">
    <source>
        <dbReference type="Proteomes" id="UP000887226"/>
    </source>
</evidence>
<dbReference type="SUPFAM" id="SSF82199">
    <property type="entry name" value="SET domain"/>
    <property type="match status" value="1"/>
</dbReference>
<reference evidence="2" key="1">
    <citation type="journal article" date="2021" name="IMA Fungus">
        <title>Genomic characterization of three marine fungi, including Emericellopsis atlantica sp. nov. with signatures of a generalist lifestyle and marine biomass degradation.</title>
        <authorList>
            <person name="Hagestad O.C."/>
            <person name="Hou L."/>
            <person name="Andersen J.H."/>
            <person name="Hansen E.H."/>
            <person name="Altermark B."/>
            <person name="Li C."/>
            <person name="Kuhnert E."/>
            <person name="Cox R.J."/>
            <person name="Crous P.W."/>
            <person name="Spatafora J.W."/>
            <person name="Lail K."/>
            <person name="Amirebrahimi M."/>
            <person name="Lipzen A."/>
            <person name="Pangilinan J."/>
            <person name="Andreopoulos W."/>
            <person name="Hayes R.D."/>
            <person name="Ng V."/>
            <person name="Grigoriev I.V."/>
            <person name="Jackson S.A."/>
            <person name="Sutton T.D.S."/>
            <person name="Dobson A.D.W."/>
            <person name="Rama T."/>
        </authorList>
    </citation>
    <scope>NUCLEOTIDE SEQUENCE</scope>
    <source>
        <strain evidence="2">TRa3180A</strain>
    </source>
</reference>
<dbReference type="OrthoDB" id="1028014at2759"/>
<dbReference type="CDD" id="cd20071">
    <property type="entry name" value="SET_SMYD"/>
    <property type="match status" value="1"/>
</dbReference>